<feature type="compositionally biased region" description="Basic and acidic residues" evidence="1">
    <location>
        <begin position="261"/>
        <end position="272"/>
    </location>
</feature>
<feature type="region of interest" description="Disordered" evidence="1">
    <location>
        <begin position="98"/>
        <end position="120"/>
    </location>
</feature>
<accession>A0ABX7B6E1</accession>
<sequence length="293" mass="30752">MTRKEHDIIYRLGSVGATARTGAPTVLEEATSGPAGIGPSGLPPTIASAIFEITAWVRLQYSSQPNAVAGYRLAGIDAVVTATGPLYSEAGMIKAGNVEAAEPGDPGGRKSLRPASGFDLERGPDTLHRRVLYRIGVLPMEDARAFGTEPGLAPRRIVAAPFKATVATSPSTPREDSVDGAAAETRLAMVADADGHPLIGAWTRLAVAELTALPTAEARECWLACHGAELRQVREADPGHAAAIERTAAAGKLRPPLARAAPDDGRLDPGDADRRYIKAARAELDRLLNRLPP</sequence>
<name>A0ABX7B6E1_9PROT</name>
<dbReference type="EMBL" id="CP067420">
    <property type="protein sequence ID" value="QQP89887.1"/>
    <property type="molecule type" value="Genomic_DNA"/>
</dbReference>
<proteinExistence type="predicted"/>
<dbReference type="RefSeq" id="WP_201076659.1">
    <property type="nucleotide sequence ID" value="NZ_CP067420.1"/>
</dbReference>
<protein>
    <submittedName>
        <fullName evidence="2">Uncharacterized protein</fullName>
    </submittedName>
</protein>
<keyword evidence="3" id="KW-1185">Reference proteome</keyword>
<feature type="region of interest" description="Disordered" evidence="1">
    <location>
        <begin position="253"/>
        <end position="272"/>
    </location>
</feature>
<evidence type="ECO:0000313" key="3">
    <source>
        <dbReference type="Proteomes" id="UP000595197"/>
    </source>
</evidence>
<reference evidence="2" key="1">
    <citation type="submission" date="2021-02" db="EMBL/GenBank/DDBJ databases">
        <title>Skermanella TT6 skin isolate.</title>
        <authorList>
            <person name="Lee K."/>
            <person name="Ganzorig M."/>
        </authorList>
    </citation>
    <scope>NUCLEOTIDE SEQUENCE</scope>
    <source>
        <strain evidence="2">TT6</strain>
    </source>
</reference>
<dbReference type="Proteomes" id="UP000595197">
    <property type="component" value="Chromosome"/>
</dbReference>
<evidence type="ECO:0000256" key="1">
    <source>
        <dbReference type="SAM" id="MobiDB-lite"/>
    </source>
</evidence>
<gene>
    <name evidence="2" type="ORF">IGS68_00990</name>
</gene>
<evidence type="ECO:0000313" key="2">
    <source>
        <dbReference type="EMBL" id="QQP89887.1"/>
    </source>
</evidence>
<organism evidence="2 3">
    <name type="scientific">Skermanella cutis</name>
    <dbReference type="NCBI Taxonomy" id="2775420"/>
    <lineage>
        <taxon>Bacteria</taxon>
        <taxon>Pseudomonadati</taxon>
        <taxon>Pseudomonadota</taxon>
        <taxon>Alphaproteobacteria</taxon>
        <taxon>Rhodospirillales</taxon>
        <taxon>Azospirillaceae</taxon>
        <taxon>Skermanella</taxon>
    </lineage>
</organism>